<dbReference type="Proteomes" id="UP000298781">
    <property type="component" value="Chromosome"/>
</dbReference>
<dbReference type="InterPro" id="IPR051404">
    <property type="entry name" value="TA_system_antitoxin"/>
</dbReference>
<proteinExistence type="predicted"/>
<dbReference type="OrthoDB" id="9807959at2"/>
<dbReference type="PANTHER" id="PTHR34504:SF2">
    <property type="entry name" value="UPF0150 PROTEIN SSL0259"/>
    <property type="match status" value="1"/>
</dbReference>
<dbReference type="KEGG" id="pstg:E8M01_15530"/>
<evidence type="ECO:0000313" key="3">
    <source>
        <dbReference type="Proteomes" id="UP000298781"/>
    </source>
</evidence>
<dbReference type="PANTHER" id="PTHR34504">
    <property type="entry name" value="ANTITOXIN HICB"/>
    <property type="match status" value="1"/>
</dbReference>
<dbReference type="Gene3D" id="3.30.160.250">
    <property type="match status" value="1"/>
</dbReference>
<keyword evidence="3" id="KW-1185">Reference proteome</keyword>
<evidence type="ECO:0000313" key="2">
    <source>
        <dbReference type="EMBL" id="QCI65491.1"/>
    </source>
</evidence>
<name>A0A4D7AYW0_9HYPH</name>
<evidence type="ECO:0000259" key="1">
    <source>
        <dbReference type="Pfam" id="PF15919"/>
    </source>
</evidence>
<sequence>MIHYLAIVEDEGPEFAVGVWFPDLPGCTSAGDTVEEAMLNAREVVALYLEDFPADGKPNPSPRSLAEIKADPEHADDVVKYIVALIPFDPVPHRVAAE</sequence>
<gene>
    <name evidence="2" type="ORF">E8M01_15530</name>
</gene>
<dbReference type="Pfam" id="PF15919">
    <property type="entry name" value="HicB_lk_antitox"/>
    <property type="match status" value="1"/>
</dbReference>
<accession>A0A4D7AYW0</accession>
<dbReference type="RefSeq" id="WP_136960938.1">
    <property type="nucleotide sequence ID" value="NZ_CP039690.1"/>
</dbReference>
<dbReference type="AlphaFoldDB" id="A0A4D7AYW0"/>
<feature type="domain" description="HicB-like antitoxin of toxin-antitoxin system" evidence="1">
    <location>
        <begin position="5"/>
        <end position="82"/>
    </location>
</feature>
<dbReference type="InterPro" id="IPR031807">
    <property type="entry name" value="HicB-like"/>
</dbReference>
<organism evidence="2 3">
    <name type="scientific">Phreatobacter stygius</name>
    <dbReference type="NCBI Taxonomy" id="1940610"/>
    <lineage>
        <taxon>Bacteria</taxon>
        <taxon>Pseudomonadati</taxon>
        <taxon>Pseudomonadota</taxon>
        <taxon>Alphaproteobacteria</taxon>
        <taxon>Hyphomicrobiales</taxon>
        <taxon>Phreatobacteraceae</taxon>
        <taxon>Phreatobacter</taxon>
    </lineage>
</organism>
<dbReference type="SUPFAM" id="SSF143100">
    <property type="entry name" value="TTHA1013/TTHA0281-like"/>
    <property type="match status" value="1"/>
</dbReference>
<protein>
    <submittedName>
        <fullName evidence="2">HicB family protein</fullName>
    </submittedName>
</protein>
<dbReference type="InterPro" id="IPR035069">
    <property type="entry name" value="TTHA1013/TTHA0281-like"/>
</dbReference>
<reference evidence="2 3" key="1">
    <citation type="submission" date="2019-04" db="EMBL/GenBank/DDBJ databases">
        <title>Phreatobacter aquaticus sp. nov.</title>
        <authorList>
            <person name="Choi A."/>
        </authorList>
    </citation>
    <scope>NUCLEOTIDE SEQUENCE [LARGE SCALE GENOMIC DNA]</scope>
    <source>
        <strain evidence="2 3">KCTC 52518</strain>
    </source>
</reference>
<dbReference type="EMBL" id="CP039690">
    <property type="protein sequence ID" value="QCI65491.1"/>
    <property type="molecule type" value="Genomic_DNA"/>
</dbReference>